<protein>
    <submittedName>
        <fullName evidence="2">Acyltransferase 3 domain-containing protein</fullName>
    </submittedName>
</protein>
<organism evidence="1 2">
    <name type="scientific">Panagrolaimus sp. PS1159</name>
    <dbReference type="NCBI Taxonomy" id="55785"/>
    <lineage>
        <taxon>Eukaryota</taxon>
        <taxon>Metazoa</taxon>
        <taxon>Ecdysozoa</taxon>
        <taxon>Nematoda</taxon>
        <taxon>Chromadorea</taxon>
        <taxon>Rhabditida</taxon>
        <taxon>Tylenchina</taxon>
        <taxon>Panagrolaimomorpha</taxon>
        <taxon>Panagrolaimoidea</taxon>
        <taxon>Panagrolaimidae</taxon>
        <taxon>Panagrolaimus</taxon>
    </lineage>
</organism>
<dbReference type="Proteomes" id="UP000887580">
    <property type="component" value="Unplaced"/>
</dbReference>
<reference evidence="2" key="1">
    <citation type="submission" date="2022-11" db="UniProtKB">
        <authorList>
            <consortium name="WormBaseParasite"/>
        </authorList>
    </citation>
    <scope>IDENTIFICATION</scope>
</reference>
<evidence type="ECO:0000313" key="1">
    <source>
        <dbReference type="Proteomes" id="UP000887580"/>
    </source>
</evidence>
<sequence length="237" mass="27729">MSDGRLDLLPSVQETKRKSNNKRNDIQYLRALAIVGVLAFHLKPLWIPQGFLGVDIFFVISGYLMTAILNYGSERSLTFSSLKTFYLRRIKRIFPIYYLIIFLTLILCSPFLIDIDYATLKIDTIWSIAFSSNIQSMFNQENYFQRLDEYKFLLHTWSLSVEIQYYLIAPFLLYGISCLSFPIIATTIIIASSWSLQTFYPDSTVSFGFVLSRLWQFFIGTIVFYFEKSYIPVFRII</sequence>
<accession>A0AC35F0A8</accession>
<proteinExistence type="predicted"/>
<dbReference type="WBParaSite" id="PS1159_v2.g12493.t1">
    <property type="protein sequence ID" value="PS1159_v2.g12493.t1"/>
    <property type="gene ID" value="PS1159_v2.g12493"/>
</dbReference>
<evidence type="ECO:0000313" key="2">
    <source>
        <dbReference type="WBParaSite" id="PS1159_v2.g12493.t1"/>
    </source>
</evidence>
<name>A0AC35F0A8_9BILA</name>